<proteinExistence type="predicted"/>
<name>A0A2U3L7M8_9FIRM</name>
<dbReference type="EMBL" id="OMOF01000332">
    <property type="protein sequence ID" value="SPF47917.1"/>
    <property type="molecule type" value="Genomic_DNA"/>
</dbReference>
<sequence>MNVQGVKISVRNSKTLIRCCLTLTPDSTLNPEDYKMGGNNGAIPQKDGVYTVTVKWNNQQETFELKAVPQS</sequence>
<evidence type="ECO:0000313" key="1">
    <source>
        <dbReference type="EMBL" id="SPF47917.1"/>
    </source>
</evidence>
<organism evidence="1 2">
    <name type="scientific">Candidatus Desulfosporosinus infrequens</name>
    <dbReference type="NCBI Taxonomy" id="2043169"/>
    <lineage>
        <taxon>Bacteria</taxon>
        <taxon>Bacillati</taxon>
        <taxon>Bacillota</taxon>
        <taxon>Clostridia</taxon>
        <taxon>Eubacteriales</taxon>
        <taxon>Desulfitobacteriaceae</taxon>
        <taxon>Desulfosporosinus</taxon>
    </lineage>
</organism>
<protein>
    <submittedName>
        <fullName evidence="1">Uncharacterized protein</fullName>
    </submittedName>
</protein>
<dbReference type="AlphaFoldDB" id="A0A2U3L7M8"/>
<accession>A0A2U3L7M8</accession>
<evidence type="ECO:0000313" key="2">
    <source>
        <dbReference type="Proteomes" id="UP000238916"/>
    </source>
</evidence>
<gene>
    <name evidence="1" type="ORF">SBF1_3980010</name>
</gene>
<dbReference type="Proteomes" id="UP000238916">
    <property type="component" value="Unassembled WGS sequence"/>
</dbReference>
<reference evidence="2" key="1">
    <citation type="submission" date="2018-02" db="EMBL/GenBank/DDBJ databases">
        <authorList>
            <person name="Hausmann B."/>
        </authorList>
    </citation>
    <scope>NUCLEOTIDE SEQUENCE [LARGE SCALE GENOMIC DNA]</scope>
    <source>
        <strain evidence="2">Peat soil MAG SbF1</strain>
    </source>
</reference>